<evidence type="ECO:0000256" key="1">
    <source>
        <dbReference type="SAM" id="MobiDB-lite"/>
    </source>
</evidence>
<keyword evidence="3" id="KW-1185">Reference proteome</keyword>
<sequence>MAAIKLDDLLGKKKEATQVLDLSRSVVETKEEFRRLFDKVPEYKIRPEKVRPEDVKVRDKDFSFRASKRDGKQPEYAYANPIPPDMRSVALEDLNAVAIDWKMLTSIRPKSKMEEEMFSRLVTMGKLHLRTAAKEKRSTETMSPVHRQKNRAGIIETRASVCAECGEEFCSGSSCGEFLYDSYIRTEIGNLHIDPTGNDSAPGKSSSPTRARAKSSKKKKKKRQRSSKSGKKKKKGKAKSGNKSSTAKEND</sequence>
<name>A0AAD8A5B2_DIPPU</name>
<comment type="caution">
    <text evidence="2">The sequence shown here is derived from an EMBL/GenBank/DDBJ whole genome shotgun (WGS) entry which is preliminary data.</text>
</comment>
<feature type="region of interest" description="Disordered" evidence="1">
    <location>
        <begin position="191"/>
        <end position="251"/>
    </location>
</feature>
<proteinExistence type="predicted"/>
<dbReference type="Proteomes" id="UP001233999">
    <property type="component" value="Unassembled WGS sequence"/>
</dbReference>
<reference evidence="2" key="2">
    <citation type="submission" date="2023-05" db="EMBL/GenBank/DDBJ databases">
        <authorList>
            <person name="Fouks B."/>
        </authorList>
    </citation>
    <scope>NUCLEOTIDE SEQUENCE</scope>
    <source>
        <strain evidence="2">Stay&amp;Tobe</strain>
        <tissue evidence="2">Testes</tissue>
    </source>
</reference>
<feature type="compositionally biased region" description="Basic residues" evidence="1">
    <location>
        <begin position="211"/>
        <end position="240"/>
    </location>
</feature>
<evidence type="ECO:0000313" key="2">
    <source>
        <dbReference type="EMBL" id="KAJ9592764.1"/>
    </source>
</evidence>
<dbReference type="AlphaFoldDB" id="A0AAD8A5B2"/>
<gene>
    <name evidence="2" type="ORF">L9F63_015542</name>
</gene>
<organism evidence="2 3">
    <name type="scientific">Diploptera punctata</name>
    <name type="common">Pacific beetle cockroach</name>
    <dbReference type="NCBI Taxonomy" id="6984"/>
    <lineage>
        <taxon>Eukaryota</taxon>
        <taxon>Metazoa</taxon>
        <taxon>Ecdysozoa</taxon>
        <taxon>Arthropoda</taxon>
        <taxon>Hexapoda</taxon>
        <taxon>Insecta</taxon>
        <taxon>Pterygota</taxon>
        <taxon>Neoptera</taxon>
        <taxon>Polyneoptera</taxon>
        <taxon>Dictyoptera</taxon>
        <taxon>Blattodea</taxon>
        <taxon>Blaberoidea</taxon>
        <taxon>Blaberidae</taxon>
        <taxon>Diplopterinae</taxon>
        <taxon>Diploptera</taxon>
    </lineage>
</organism>
<accession>A0AAD8A5B2</accession>
<reference evidence="2" key="1">
    <citation type="journal article" date="2023" name="IScience">
        <title>Live-bearing cockroach genome reveals convergent evolutionary mechanisms linked to viviparity in insects and beyond.</title>
        <authorList>
            <person name="Fouks B."/>
            <person name="Harrison M.C."/>
            <person name="Mikhailova A.A."/>
            <person name="Marchal E."/>
            <person name="English S."/>
            <person name="Carruthers M."/>
            <person name="Jennings E.C."/>
            <person name="Chiamaka E.L."/>
            <person name="Frigard R.A."/>
            <person name="Pippel M."/>
            <person name="Attardo G.M."/>
            <person name="Benoit J.B."/>
            <person name="Bornberg-Bauer E."/>
            <person name="Tobe S.S."/>
        </authorList>
    </citation>
    <scope>NUCLEOTIDE SEQUENCE</scope>
    <source>
        <strain evidence="2">Stay&amp;Tobe</strain>
    </source>
</reference>
<dbReference type="EMBL" id="JASPKZ010003806">
    <property type="protein sequence ID" value="KAJ9592764.1"/>
    <property type="molecule type" value="Genomic_DNA"/>
</dbReference>
<protein>
    <submittedName>
        <fullName evidence="2">Uncharacterized protein</fullName>
    </submittedName>
</protein>
<evidence type="ECO:0000313" key="3">
    <source>
        <dbReference type="Proteomes" id="UP001233999"/>
    </source>
</evidence>